<proteinExistence type="predicted"/>
<gene>
    <name evidence="1" type="ORF">RHMOL_Rhmol05G0238100</name>
</gene>
<dbReference type="EMBL" id="CM046392">
    <property type="protein sequence ID" value="KAI8556251.1"/>
    <property type="molecule type" value="Genomic_DNA"/>
</dbReference>
<dbReference type="Proteomes" id="UP001062846">
    <property type="component" value="Chromosome 5"/>
</dbReference>
<evidence type="ECO:0000313" key="1">
    <source>
        <dbReference type="EMBL" id="KAI8556251.1"/>
    </source>
</evidence>
<organism evidence="1 2">
    <name type="scientific">Rhododendron molle</name>
    <name type="common">Chinese azalea</name>
    <name type="synonym">Azalea mollis</name>
    <dbReference type="NCBI Taxonomy" id="49168"/>
    <lineage>
        <taxon>Eukaryota</taxon>
        <taxon>Viridiplantae</taxon>
        <taxon>Streptophyta</taxon>
        <taxon>Embryophyta</taxon>
        <taxon>Tracheophyta</taxon>
        <taxon>Spermatophyta</taxon>
        <taxon>Magnoliopsida</taxon>
        <taxon>eudicotyledons</taxon>
        <taxon>Gunneridae</taxon>
        <taxon>Pentapetalae</taxon>
        <taxon>asterids</taxon>
        <taxon>Ericales</taxon>
        <taxon>Ericaceae</taxon>
        <taxon>Ericoideae</taxon>
        <taxon>Rhodoreae</taxon>
        <taxon>Rhododendron</taxon>
    </lineage>
</organism>
<comment type="caution">
    <text evidence="1">The sequence shown here is derived from an EMBL/GenBank/DDBJ whole genome shotgun (WGS) entry which is preliminary data.</text>
</comment>
<evidence type="ECO:0000313" key="2">
    <source>
        <dbReference type="Proteomes" id="UP001062846"/>
    </source>
</evidence>
<sequence length="125" mass="13961">MTYLSWPCIGMHLGSVRYVVVVVVGVLVGGCRSNEVGERGAQKQVQLFFGRPGESEVKGLPEGGCMDWFCERLGVAVVVVYSVSVGGVALYRLERTVRWSVFGVVRFGTPNLKFWKKQLFYFFSL</sequence>
<reference evidence="1" key="1">
    <citation type="submission" date="2022-02" db="EMBL/GenBank/DDBJ databases">
        <title>Plant Genome Project.</title>
        <authorList>
            <person name="Zhang R.-G."/>
        </authorList>
    </citation>
    <scope>NUCLEOTIDE SEQUENCE</scope>
    <source>
        <strain evidence="1">AT1</strain>
    </source>
</reference>
<accession>A0ACC0NTK2</accession>
<keyword evidence="2" id="KW-1185">Reference proteome</keyword>
<protein>
    <submittedName>
        <fullName evidence="1">Uncharacterized protein</fullName>
    </submittedName>
</protein>
<name>A0ACC0NTK2_RHOML</name>